<dbReference type="InterPro" id="IPR007624">
    <property type="entry name" value="RNA_pol_sigma70_r3"/>
</dbReference>
<gene>
    <name evidence="6 11" type="primary">rpoD</name>
    <name evidence="11" type="ORF">ACFFGY_13430</name>
</gene>
<dbReference type="InterPro" id="IPR009042">
    <property type="entry name" value="RNA_pol_sigma70_r1_2"/>
</dbReference>
<proteinExistence type="inferred from homology"/>
<dbReference type="InterPro" id="IPR007630">
    <property type="entry name" value="RNA_pol_sigma70_r4"/>
</dbReference>
<dbReference type="HAMAP" id="MF_00963">
    <property type="entry name" value="Sigma70_RpoD_SigA"/>
    <property type="match status" value="1"/>
</dbReference>
<dbReference type="CDD" id="cd06171">
    <property type="entry name" value="Sigma70_r4"/>
    <property type="match status" value="1"/>
</dbReference>
<dbReference type="SUPFAM" id="SSF88946">
    <property type="entry name" value="Sigma2 domain of RNA polymerase sigma factors"/>
    <property type="match status" value="1"/>
</dbReference>
<dbReference type="InterPro" id="IPR042189">
    <property type="entry name" value="RNA_pol_sigma_70_r1_1_sf"/>
</dbReference>
<dbReference type="Pfam" id="PF03979">
    <property type="entry name" value="Sigma70_r1_1"/>
    <property type="match status" value="1"/>
</dbReference>
<dbReference type="InterPro" id="IPR007631">
    <property type="entry name" value="RNA_pol_sigma_70_non-ess"/>
</dbReference>
<dbReference type="Proteomes" id="UP001589865">
    <property type="component" value="Unassembled WGS sequence"/>
</dbReference>
<dbReference type="InterPro" id="IPR013324">
    <property type="entry name" value="RNA_pol_sigma_r3/r4-like"/>
</dbReference>
<evidence type="ECO:0000313" key="11">
    <source>
        <dbReference type="EMBL" id="MFC0409253.1"/>
    </source>
</evidence>
<dbReference type="Pfam" id="PF04539">
    <property type="entry name" value="Sigma70_r3"/>
    <property type="match status" value="1"/>
</dbReference>
<comment type="subunit">
    <text evidence="6">Interacts transiently with the RNA polymerase catalytic core.</text>
</comment>
<dbReference type="Pfam" id="PF04542">
    <property type="entry name" value="Sigma70_r2"/>
    <property type="match status" value="1"/>
</dbReference>
<dbReference type="Pfam" id="PF04546">
    <property type="entry name" value="Sigma70_ner"/>
    <property type="match status" value="1"/>
</dbReference>
<feature type="compositionally biased region" description="Low complexity" evidence="8">
    <location>
        <begin position="1"/>
        <end position="11"/>
    </location>
</feature>
<feature type="region of interest" description="Disordered" evidence="8">
    <location>
        <begin position="80"/>
        <end position="123"/>
    </location>
</feature>
<dbReference type="NCBIfam" id="TIGR02393">
    <property type="entry name" value="RpoD_Cterm"/>
    <property type="match status" value="1"/>
</dbReference>
<dbReference type="InterPro" id="IPR013325">
    <property type="entry name" value="RNA_pol_sigma_r2"/>
</dbReference>
<evidence type="ECO:0000259" key="10">
    <source>
        <dbReference type="PROSITE" id="PS00716"/>
    </source>
</evidence>
<accession>A0ABV6JU46</accession>
<keyword evidence="7" id="KW-0175">Coiled coil</keyword>
<evidence type="ECO:0000256" key="5">
    <source>
        <dbReference type="ARBA" id="ARBA00023163"/>
    </source>
</evidence>
<dbReference type="PROSITE" id="PS00716">
    <property type="entry name" value="SIGMA70_2"/>
    <property type="match status" value="1"/>
</dbReference>
<dbReference type="Gene3D" id="1.10.10.10">
    <property type="entry name" value="Winged helix-like DNA-binding domain superfamily/Winged helix DNA-binding domain"/>
    <property type="match status" value="2"/>
</dbReference>
<feature type="region of interest" description="Sigma-70 factor domain-2" evidence="6">
    <location>
        <begin position="406"/>
        <end position="476"/>
    </location>
</feature>
<evidence type="ECO:0000256" key="1">
    <source>
        <dbReference type="ARBA" id="ARBA00022490"/>
    </source>
</evidence>
<dbReference type="Pfam" id="PF00140">
    <property type="entry name" value="Sigma70_r1_2"/>
    <property type="match status" value="1"/>
</dbReference>
<comment type="function">
    <text evidence="6">Sigma factors are initiation factors that promote the attachment of RNA polymerase to specific initiation sites and are then released. This sigma factor is the primary sigma factor during exponential growth.</text>
</comment>
<comment type="subcellular location">
    <subcellularLocation>
        <location evidence="6">Cytoplasm</location>
    </subcellularLocation>
</comment>
<organism evidence="11 12">
    <name type="scientific">Roseomonas elaeocarpi</name>
    <dbReference type="NCBI Taxonomy" id="907779"/>
    <lineage>
        <taxon>Bacteria</taxon>
        <taxon>Pseudomonadati</taxon>
        <taxon>Pseudomonadota</taxon>
        <taxon>Alphaproteobacteria</taxon>
        <taxon>Acetobacterales</taxon>
        <taxon>Roseomonadaceae</taxon>
        <taxon>Roseomonas</taxon>
    </lineage>
</organism>
<evidence type="ECO:0000256" key="6">
    <source>
        <dbReference type="HAMAP-Rule" id="MF_00963"/>
    </source>
</evidence>
<feature type="domain" description="RNA polymerase sigma-70" evidence="10">
    <location>
        <begin position="599"/>
        <end position="625"/>
    </location>
</feature>
<evidence type="ECO:0000256" key="7">
    <source>
        <dbReference type="SAM" id="Coils"/>
    </source>
</evidence>
<dbReference type="NCBIfam" id="NF004208">
    <property type="entry name" value="PRK05658.1"/>
    <property type="match status" value="1"/>
</dbReference>
<comment type="caution">
    <text evidence="11">The sequence shown here is derived from an EMBL/GenBank/DDBJ whole genome shotgun (WGS) entry which is preliminary data.</text>
</comment>
<dbReference type="Gene3D" id="1.10.220.120">
    <property type="entry name" value="Sigma-70 factor, region 1.1"/>
    <property type="match status" value="1"/>
</dbReference>
<dbReference type="InterPro" id="IPR028630">
    <property type="entry name" value="Sigma70_RpoD"/>
</dbReference>
<feature type="domain" description="RNA polymerase sigma-70" evidence="9">
    <location>
        <begin position="430"/>
        <end position="443"/>
    </location>
</feature>
<feature type="DNA-binding region" description="H-T-H motif" evidence="6">
    <location>
        <begin position="600"/>
        <end position="619"/>
    </location>
</feature>
<keyword evidence="4 6" id="KW-0238">DNA-binding</keyword>
<feature type="short sequence motif" description="Interaction with polymerase core subunit RpoC" evidence="6">
    <location>
        <begin position="430"/>
        <end position="433"/>
    </location>
</feature>
<protein>
    <recommendedName>
        <fullName evidence="6">RNA polymerase sigma factor RpoD</fullName>
    </recommendedName>
    <alternativeName>
        <fullName evidence="6">Sigma-70</fullName>
    </alternativeName>
</protein>
<dbReference type="NCBIfam" id="TIGR02937">
    <property type="entry name" value="sigma70-ECF"/>
    <property type="match status" value="1"/>
</dbReference>
<dbReference type="InterPro" id="IPR012760">
    <property type="entry name" value="RNA_pol_sigma_RpoD_C"/>
</dbReference>
<dbReference type="InterPro" id="IPR007127">
    <property type="entry name" value="RNA_pol_sigma_70_r1_1"/>
</dbReference>
<dbReference type="Pfam" id="PF04545">
    <property type="entry name" value="Sigma70_r4"/>
    <property type="match status" value="1"/>
</dbReference>
<feature type="coiled-coil region" evidence="7">
    <location>
        <begin position="279"/>
        <end position="313"/>
    </location>
</feature>
<keyword evidence="2 6" id="KW-0805">Transcription regulation</keyword>
<dbReference type="PANTHER" id="PTHR30603:SF60">
    <property type="entry name" value="RNA POLYMERASE SIGMA FACTOR RPOD"/>
    <property type="match status" value="1"/>
</dbReference>
<keyword evidence="3 6" id="KW-0731">Sigma factor</keyword>
<dbReference type="EMBL" id="JBHLUN010000008">
    <property type="protein sequence ID" value="MFC0409253.1"/>
    <property type="molecule type" value="Genomic_DNA"/>
</dbReference>
<dbReference type="InterPro" id="IPR007627">
    <property type="entry name" value="RNA_pol_sigma70_r2"/>
</dbReference>
<dbReference type="SUPFAM" id="SSF88659">
    <property type="entry name" value="Sigma3 and sigma4 domains of RNA polymerase sigma factors"/>
    <property type="match status" value="2"/>
</dbReference>
<dbReference type="PANTHER" id="PTHR30603">
    <property type="entry name" value="RNA POLYMERASE SIGMA FACTOR RPO"/>
    <property type="match status" value="1"/>
</dbReference>
<keyword evidence="12" id="KW-1185">Reference proteome</keyword>
<feature type="region of interest" description="Disordered" evidence="8">
    <location>
        <begin position="194"/>
        <end position="216"/>
    </location>
</feature>
<keyword evidence="1 6" id="KW-0963">Cytoplasm</keyword>
<dbReference type="PRINTS" id="PR00046">
    <property type="entry name" value="SIGMA70FCT"/>
</dbReference>
<reference evidence="11 12" key="1">
    <citation type="submission" date="2024-09" db="EMBL/GenBank/DDBJ databases">
        <authorList>
            <person name="Sun Q."/>
            <person name="Mori K."/>
        </authorList>
    </citation>
    <scope>NUCLEOTIDE SEQUENCE [LARGE SCALE GENOMIC DNA]</scope>
    <source>
        <strain evidence="11 12">TBRC 5777</strain>
    </source>
</reference>
<dbReference type="InterPro" id="IPR000943">
    <property type="entry name" value="RNA_pol_sigma70"/>
</dbReference>
<dbReference type="RefSeq" id="WP_377044998.1">
    <property type="nucleotide sequence ID" value="NZ_JBHLUN010000008.1"/>
</dbReference>
<feature type="region of interest" description="Disordered" evidence="8">
    <location>
        <begin position="1"/>
        <end position="20"/>
    </location>
</feature>
<feature type="compositionally biased region" description="Acidic residues" evidence="8">
    <location>
        <begin position="205"/>
        <end position="216"/>
    </location>
</feature>
<sequence>MATKTATGTETTETRDEQVEGALLDTLTATVKKLVARGKERGYVTYDEINQALPSEQVSSELIEDTMAMLSEGGINVVEAEESAEEDGEKKAVAEDEDGEKKEEDEESGGNTNEESMGRTDDPVRMYLREMGSVELLSREGEIAIAKRIEAGRDMMIGGLCESPLTFKAILGWYEDVKEGRKLLRDVIDLEATNAGDADAPPPAEVEEVEEGEEGEGMGLSLSALEEKLKPEVLANFEAIEQTLGKLDKLSSKRMETYTTGGELAGRSEKTYEKQRQELVTLVEKVRLHNNRIEELVDQLKGLSRRMTNFEGQILRMAEGSKVKREDFLNQWRGNELDPAWLDRVNTLPGKYWKAFVAKSRDDVELVRAEISKTVSLTGLPMAEFKRVYATVSRGERDMTQAKKEMIEANLRLVISIAKKYTNRGLQFLDLIQEGNIGLMKAVDKFEYRRGYKFSTYATWWIRQAITRSIADQARTIRIPVHMIETINKLVRTSRQMLHEIGREPQPEELAEKLGMPLEKVRKVLKIAKEPISLETPIGDEEDSHLGDFIEDKAAIIPLDAAIQTNLREATTRVLSSLTPREERVLRMRFGIGMNTDHTLEEVGQQFNVTRERIRQIEAKALRKLKHPSRSRKLRSFLDS</sequence>
<keyword evidence="5 6" id="KW-0804">Transcription</keyword>
<dbReference type="InterPro" id="IPR014284">
    <property type="entry name" value="RNA_pol_sigma-70_dom"/>
</dbReference>
<feature type="region of interest" description="Sigma-70 factor domain-3" evidence="6">
    <location>
        <begin position="485"/>
        <end position="561"/>
    </location>
</feature>
<comment type="similarity">
    <text evidence="6">Belongs to the sigma-70 factor family. RpoD/SigA subfamily.</text>
</comment>
<feature type="region of interest" description="Sigma-70 factor domain-4" evidence="6">
    <location>
        <begin position="574"/>
        <end position="627"/>
    </location>
</feature>
<dbReference type="Gene3D" id="1.10.601.10">
    <property type="entry name" value="RNA Polymerase Primary Sigma Factor"/>
    <property type="match status" value="1"/>
</dbReference>
<dbReference type="PROSITE" id="PS00715">
    <property type="entry name" value="SIGMA70_1"/>
    <property type="match status" value="1"/>
</dbReference>
<evidence type="ECO:0000256" key="2">
    <source>
        <dbReference type="ARBA" id="ARBA00023015"/>
    </source>
</evidence>
<feature type="compositionally biased region" description="Basic and acidic residues" evidence="8">
    <location>
        <begin position="88"/>
        <end position="102"/>
    </location>
</feature>
<evidence type="ECO:0000256" key="3">
    <source>
        <dbReference type="ARBA" id="ARBA00023082"/>
    </source>
</evidence>
<evidence type="ECO:0000256" key="8">
    <source>
        <dbReference type="SAM" id="MobiDB-lite"/>
    </source>
</evidence>
<evidence type="ECO:0000259" key="9">
    <source>
        <dbReference type="PROSITE" id="PS00715"/>
    </source>
</evidence>
<evidence type="ECO:0000256" key="4">
    <source>
        <dbReference type="ARBA" id="ARBA00023125"/>
    </source>
</evidence>
<dbReference type="InterPro" id="IPR036388">
    <property type="entry name" value="WH-like_DNA-bd_sf"/>
</dbReference>
<evidence type="ECO:0000313" key="12">
    <source>
        <dbReference type="Proteomes" id="UP001589865"/>
    </source>
</evidence>
<name>A0ABV6JU46_9PROT</name>
<dbReference type="InterPro" id="IPR050239">
    <property type="entry name" value="Sigma-70_RNA_pol_init_factors"/>
</dbReference>